<feature type="transmembrane region" description="Helical" evidence="1">
    <location>
        <begin position="25"/>
        <end position="45"/>
    </location>
</feature>
<evidence type="ECO:0000256" key="1">
    <source>
        <dbReference type="SAM" id="Phobius"/>
    </source>
</evidence>
<evidence type="ECO:0000313" key="2">
    <source>
        <dbReference type="EMBL" id="SDW30698.1"/>
    </source>
</evidence>
<protein>
    <submittedName>
        <fullName evidence="2">Uncharacterized protein</fullName>
    </submittedName>
</protein>
<keyword evidence="1" id="KW-1133">Transmembrane helix</keyword>
<name>A0A1H2SGS9_9PROT</name>
<gene>
    <name evidence="2" type="ORF">SAMN05421882_100745</name>
</gene>
<evidence type="ECO:0000313" key="3">
    <source>
        <dbReference type="Proteomes" id="UP000183454"/>
    </source>
</evidence>
<dbReference type="RefSeq" id="WP_074665828.1">
    <property type="nucleotide sequence ID" value="NZ_FNNH01000007.1"/>
</dbReference>
<accession>A0A1H2SGS9</accession>
<dbReference type="EMBL" id="FNNH01000007">
    <property type="protein sequence ID" value="SDW30698.1"/>
    <property type="molecule type" value="Genomic_DNA"/>
</dbReference>
<dbReference type="AlphaFoldDB" id="A0A1H2SGS9"/>
<proteinExistence type="predicted"/>
<reference evidence="2 3" key="1">
    <citation type="submission" date="2016-10" db="EMBL/GenBank/DDBJ databases">
        <authorList>
            <person name="de Groot N.N."/>
        </authorList>
    </citation>
    <scope>NUCLEOTIDE SEQUENCE [LARGE SCALE GENOMIC DNA]</scope>
    <source>
        <strain evidence="2 3">Nm110</strain>
    </source>
</reference>
<organism evidence="2 3">
    <name type="scientific">Nitrosomonas communis</name>
    <dbReference type="NCBI Taxonomy" id="44574"/>
    <lineage>
        <taxon>Bacteria</taxon>
        <taxon>Pseudomonadati</taxon>
        <taxon>Pseudomonadota</taxon>
        <taxon>Betaproteobacteria</taxon>
        <taxon>Nitrosomonadales</taxon>
        <taxon>Nitrosomonadaceae</taxon>
        <taxon>Nitrosomonas</taxon>
    </lineage>
</organism>
<keyword evidence="1" id="KW-0472">Membrane</keyword>
<sequence length="80" mass="8881">MHLLTTEEDKALVLIANDFERSAQAIADLQVIVAIIVYLLHALLISHSPLFIHAAIGQTDPCQRLHWQSIEPLVAPPPRP</sequence>
<dbReference type="Proteomes" id="UP000183454">
    <property type="component" value="Unassembled WGS sequence"/>
</dbReference>
<keyword evidence="1" id="KW-0812">Transmembrane</keyword>